<protein>
    <submittedName>
        <fullName evidence="5">DnaJ C-terminal domain-containing protein</fullName>
    </submittedName>
</protein>
<dbReference type="SUPFAM" id="SSF49493">
    <property type="entry name" value="HSP40/DnaJ peptide-binding domain"/>
    <property type="match status" value="2"/>
</dbReference>
<reference evidence="6" key="1">
    <citation type="journal article" date="2019" name="Int. J. Syst. Evol. Microbiol.">
        <title>The Global Catalogue of Microorganisms (GCM) 10K type strain sequencing project: providing services to taxonomists for standard genome sequencing and annotation.</title>
        <authorList>
            <consortium name="The Broad Institute Genomics Platform"/>
            <consortium name="The Broad Institute Genome Sequencing Center for Infectious Disease"/>
            <person name="Wu L."/>
            <person name="Ma J."/>
        </authorList>
    </citation>
    <scope>NUCLEOTIDE SEQUENCE [LARGE SCALE GENOMIC DNA]</scope>
    <source>
        <strain evidence="6">JCM 16546</strain>
    </source>
</reference>
<proteinExistence type="predicted"/>
<gene>
    <name evidence="5" type="ORF">GCM10022202_31690</name>
</gene>
<dbReference type="SMART" id="SM00271">
    <property type="entry name" value="DnaJ"/>
    <property type="match status" value="1"/>
</dbReference>
<sequence>MASQDWFEKDFYKVLGVSKDASASDLKKTYRKLARQYHPDSNPGDSAAEAKFKEISEAYAVLSDPTQREEYDQIRAMGSGARFTAGGGGTGGGFDDVFSAFTQNRGSAQDFDDIFAMFNQGGGSRFGSGRFGQPSGGFRGFGGPQRGGDVRARTTIDFVTAAKGETISLQSEDGKPFKIKIPAGVADGQKIRLRGKGRPSPDGGESGDIVVEVAVRPHPVFVRDGLNLRVVVPVTFAEAALGATIEVPTLGGDPVKLRVAPGTPSGRVLRVKGRGISSAKGTGDLLAEVQVVVPAHLDDAAREALAHFVEVGPQGNPRADLMSKAQAS</sequence>
<evidence type="ECO:0000256" key="2">
    <source>
        <dbReference type="ARBA" id="ARBA00023016"/>
    </source>
</evidence>
<evidence type="ECO:0000313" key="6">
    <source>
        <dbReference type="Proteomes" id="UP001410795"/>
    </source>
</evidence>
<dbReference type="CDD" id="cd06257">
    <property type="entry name" value="DnaJ"/>
    <property type="match status" value="1"/>
</dbReference>
<dbReference type="Gene3D" id="1.10.287.110">
    <property type="entry name" value="DnaJ domain"/>
    <property type="match status" value="1"/>
</dbReference>
<keyword evidence="6" id="KW-1185">Reference proteome</keyword>
<name>A0ABP7BT43_9MICO</name>
<dbReference type="PRINTS" id="PR00625">
    <property type="entry name" value="JDOMAIN"/>
</dbReference>
<dbReference type="SUPFAM" id="SSF46565">
    <property type="entry name" value="Chaperone J-domain"/>
    <property type="match status" value="1"/>
</dbReference>
<dbReference type="CDD" id="cd10747">
    <property type="entry name" value="DnaJ_C"/>
    <property type="match status" value="1"/>
</dbReference>
<dbReference type="Pfam" id="PF00226">
    <property type="entry name" value="DnaJ"/>
    <property type="match status" value="1"/>
</dbReference>
<evidence type="ECO:0000259" key="4">
    <source>
        <dbReference type="PROSITE" id="PS50076"/>
    </source>
</evidence>
<keyword evidence="1" id="KW-0235">DNA replication</keyword>
<organism evidence="5 6">
    <name type="scientific">Microbacterium marinilacus</name>
    <dbReference type="NCBI Taxonomy" id="415209"/>
    <lineage>
        <taxon>Bacteria</taxon>
        <taxon>Bacillati</taxon>
        <taxon>Actinomycetota</taxon>
        <taxon>Actinomycetes</taxon>
        <taxon>Micrococcales</taxon>
        <taxon>Microbacteriaceae</taxon>
        <taxon>Microbacterium</taxon>
    </lineage>
</organism>
<evidence type="ECO:0000256" key="1">
    <source>
        <dbReference type="ARBA" id="ARBA00022705"/>
    </source>
</evidence>
<dbReference type="InterPro" id="IPR036869">
    <property type="entry name" value="J_dom_sf"/>
</dbReference>
<dbReference type="PANTHER" id="PTHR43096">
    <property type="entry name" value="DNAJ HOMOLOG 1, MITOCHONDRIAL-RELATED"/>
    <property type="match status" value="1"/>
</dbReference>
<dbReference type="PANTHER" id="PTHR43096:SF54">
    <property type="entry name" value="CHAPERONE PROTEIN DNAJ 1"/>
    <property type="match status" value="1"/>
</dbReference>
<dbReference type="InterPro" id="IPR001623">
    <property type="entry name" value="DnaJ_domain"/>
</dbReference>
<dbReference type="InterPro" id="IPR008971">
    <property type="entry name" value="HSP40/DnaJ_pept-bd"/>
</dbReference>
<keyword evidence="2" id="KW-0346">Stress response</keyword>
<dbReference type="RefSeq" id="WP_221858380.1">
    <property type="nucleotide sequence ID" value="NZ_BAAAYV010000025.1"/>
</dbReference>
<dbReference type="InterPro" id="IPR002939">
    <property type="entry name" value="DnaJ_C"/>
</dbReference>
<evidence type="ECO:0000256" key="3">
    <source>
        <dbReference type="ARBA" id="ARBA00023186"/>
    </source>
</evidence>
<dbReference type="PROSITE" id="PS50076">
    <property type="entry name" value="DNAJ_2"/>
    <property type="match status" value="1"/>
</dbReference>
<feature type="domain" description="J" evidence="4">
    <location>
        <begin position="10"/>
        <end position="75"/>
    </location>
</feature>
<dbReference type="Gene3D" id="2.60.260.20">
    <property type="entry name" value="Urease metallochaperone UreE, N-terminal domain"/>
    <property type="match status" value="2"/>
</dbReference>
<comment type="caution">
    <text evidence="5">The sequence shown here is derived from an EMBL/GenBank/DDBJ whole genome shotgun (WGS) entry which is preliminary data.</text>
</comment>
<accession>A0ABP7BT43</accession>
<dbReference type="EMBL" id="BAAAYV010000025">
    <property type="protein sequence ID" value="GAA3667324.1"/>
    <property type="molecule type" value="Genomic_DNA"/>
</dbReference>
<dbReference type="PROSITE" id="PS00636">
    <property type="entry name" value="DNAJ_1"/>
    <property type="match status" value="1"/>
</dbReference>
<dbReference type="Proteomes" id="UP001410795">
    <property type="component" value="Unassembled WGS sequence"/>
</dbReference>
<evidence type="ECO:0000313" key="5">
    <source>
        <dbReference type="EMBL" id="GAA3667324.1"/>
    </source>
</evidence>
<dbReference type="Pfam" id="PF01556">
    <property type="entry name" value="DnaJ_C"/>
    <property type="match status" value="1"/>
</dbReference>
<keyword evidence="3" id="KW-0143">Chaperone</keyword>
<dbReference type="InterPro" id="IPR018253">
    <property type="entry name" value="DnaJ_domain_CS"/>
</dbReference>